<comment type="similarity">
    <text evidence="1 8">Belongs to the ferritin family. Prokaryotic subfamily.</text>
</comment>
<comment type="function">
    <text evidence="6">May alleviate iron toxicity in the presence of oxygen.</text>
</comment>
<dbReference type="Proteomes" id="UP000198756">
    <property type="component" value="Unassembled WGS sequence"/>
</dbReference>
<comment type="subcellular location">
    <subcellularLocation>
        <location evidence="8">Cytoplasm</location>
    </subcellularLocation>
</comment>
<dbReference type="GO" id="GO:0005737">
    <property type="term" value="C:cytoplasm"/>
    <property type="evidence" value="ECO:0007669"/>
    <property type="project" value="UniProtKB-SubCell"/>
</dbReference>
<keyword evidence="4" id="KW-0560">Oxidoreductase</keyword>
<evidence type="ECO:0000256" key="6">
    <source>
        <dbReference type="ARBA" id="ARBA00054546"/>
    </source>
</evidence>
<feature type="binding site" evidence="7">
    <location>
        <position position="158"/>
    </location>
    <ligand>
        <name>Fe cation</name>
        <dbReference type="ChEBI" id="CHEBI:24875"/>
        <label>1</label>
    </ligand>
</feature>
<dbReference type="GO" id="GO:0006826">
    <property type="term" value="P:iron ion transport"/>
    <property type="evidence" value="ECO:0007669"/>
    <property type="project" value="InterPro"/>
</dbReference>
<proteinExistence type="inferred from homology"/>
<dbReference type="GO" id="GO:0008199">
    <property type="term" value="F:ferric iron binding"/>
    <property type="evidence" value="ECO:0007669"/>
    <property type="project" value="InterPro"/>
</dbReference>
<evidence type="ECO:0000256" key="7">
    <source>
        <dbReference type="PIRSR" id="PIRSR601519-1"/>
    </source>
</evidence>
<keyword evidence="8" id="KW-0963">Cytoplasm</keyword>
<dbReference type="EMBL" id="FMXE01000012">
    <property type="protein sequence ID" value="SDA73669.1"/>
    <property type="molecule type" value="Genomic_DNA"/>
</dbReference>
<feature type="binding site" evidence="7">
    <location>
        <position position="84"/>
    </location>
    <ligand>
        <name>Fe cation</name>
        <dbReference type="ChEBI" id="CHEBI:24875"/>
        <label>1</label>
    </ligand>
</feature>
<dbReference type="PANTHER" id="PTHR11431:SF127">
    <property type="entry name" value="BACTERIAL NON-HEME FERRITIN"/>
    <property type="match status" value="1"/>
</dbReference>
<dbReference type="GO" id="GO:0042802">
    <property type="term" value="F:identical protein binding"/>
    <property type="evidence" value="ECO:0007669"/>
    <property type="project" value="UniProtKB-ARBA"/>
</dbReference>
<evidence type="ECO:0000259" key="9">
    <source>
        <dbReference type="PROSITE" id="PS50905"/>
    </source>
</evidence>
<dbReference type="Gene3D" id="1.20.1260.10">
    <property type="match status" value="1"/>
</dbReference>
<dbReference type="InterPro" id="IPR041719">
    <property type="entry name" value="Ferritin_prok"/>
</dbReference>
<dbReference type="GO" id="GO:0016491">
    <property type="term" value="F:oxidoreductase activity"/>
    <property type="evidence" value="ECO:0007669"/>
    <property type="project" value="UniProtKB-KW"/>
</dbReference>
<evidence type="ECO:0000256" key="5">
    <source>
        <dbReference type="ARBA" id="ARBA00023004"/>
    </source>
</evidence>
<organism evidence="10 11">
    <name type="scientific">Algoriphagus alkaliphilus</name>
    <dbReference type="NCBI Taxonomy" id="279824"/>
    <lineage>
        <taxon>Bacteria</taxon>
        <taxon>Pseudomonadati</taxon>
        <taxon>Bacteroidota</taxon>
        <taxon>Cytophagia</taxon>
        <taxon>Cytophagales</taxon>
        <taxon>Cyclobacteriaceae</taxon>
        <taxon>Algoriphagus</taxon>
    </lineage>
</organism>
<dbReference type="InterPro" id="IPR009040">
    <property type="entry name" value="Ferritin-like_diiron"/>
</dbReference>
<dbReference type="Pfam" id="PF00210">
    <property type="entry name" value="Ferritin"/>
    <property type="match status" value="1"/>
</dbReference>
<keyword evidence="3 7" id="KW-0479">Metal-binding</keyword>
<evidence type="ECO:0000256" key="1">
    <source>
        <dbReference type="ARBA" id="ARBA00006950"/>
    </source>
</evidence>
<feature type="domain" description="Ferritin-like diiron" evidence="9">
    <location>
        <begin position="31"/>
        <end position="176"/>
    </location>
</feature>
<evidence type="ECO:0000313" key="11">
    <source>
        <dbReference type="Proteomes" id="UP000198756"/>
    </source>
</evidence>
<reference evidence="11" key="1">
    <citation type="submission" date="2016-10" db="EMBL/GenBank/DDBJ databases">
        <authorList>
            <person name="Varghese N."/>
            <person name="Submissions S."/>
        </authorList>
    </citation>
    <scope>NUCLEOTIDE SEQUENCE [LARGE SCALE GENOMIC DNA]</scope>
    <source>
        <strain evidence="11">DSM 22703</strain>
    </source>
</reference>
<dbReference type="GO" id="GO:0008198">
    <property type="term" value="F:ferrous iron binding"/>
    <property type="evidence" value="ECO:0007669"/>
    <property type="project" value="TreeGrafter"/>
</dbReference>
<evidence type="ECO:0000256" key="2">
    <source>
        <dbReference type="ARBA" id="ARBA00022434"/>
    </source>
</evidence>
<keyword evidence="2 8" id="KW-0409">Iron storage</keyword>
<evidence type="ECO:0000256" key="3">
    <source>
        <dbReference type="ARBA" id="ARBA00022723"/>
    </source>
</evidence>
<gene>
    <name evidence="10" type="ORF">SAMN03080617_01969</name>
</gene>
<comment type="function">
    <text evidence="8">Iron-storage protein.</text>
</comment>
<dbReference type="SUPFAM" id="SSF47240">
    <property type="entry name" value="Ferritin-like"/>
    <property type="match status" value="1"/>
</dbReference>
<protein>
    <recommendedName>
        <fullName evidence="8">Ferritin</fullName>
        <ecNumber evidence="8">1.16.3.2</ecNumber>
    </recommendedName>
</protein>
<dbReference type="InterPro" id="IPR012347">
    <property type="entry name" value="Ferritin-like"/>
</dbReference>
<feature type="binding site" evidence="7">
    <location>
        <position position="48"/>
    </location>
    <ligand>
        <name>Fe cation</name>
        <dbReference type="ChEBI" id="CHEBI:24875"/>
        <label>1</label>
    </ligand>
</feature>
<sequence>MVFERMNPVFVNLQYLIITVMKQKEIVTLQRSLLPDTEALLNKQVEMEGKSSAYYLSMASWCHMMGYANAAKYLYTHADEERMHMMKIFQYINEAGGHAIQPEITGVRHNFNSLREVFELILEHEIKVTKSINSIVDHAFTAKDFATFSFMQWYVTEQREEETMSRRALELFEIIGEEGIGLWTIDQELGKLHAAAETGA</sequence>
<dbReference type="InterPro" id="IPR001519">
    <property type="entry name" value="Ferritin"/>
</dbReference>
<dbReference type="STRING" id="279824.SAMN03080617_01969"/>
<evidence type="ECO:0000256" key="8">
    <source>
        <dbReference type="RuleBase" id="RU361145"/>
    </source>
</evidence>
<accession>A0A1G5XT66</accession>
<feature type="binding site" evidence="7">
    <location>
        <position position="125"/>
    </location>
    <ligand>
        <name>Fe cation</name>
        <dbReference type="ChEBI" id="CHEBI:24875"/>
        <label>1</label>
    </ligand>
</feature>
<evidence type="ECO:0000313" key="10">
    <source>
        <dbReference type="EMBL" id="SDA73669.1"/>
    </source>
</evidence>
<dbReference type="FunFam" id="1.20.1260.10:FF:000001">
    <property type="entry name" value="Non-heme ferritin"/>
    <property type="match status" value="1"/>
</dbReference>
<dbReference type="GO" id="GO:0006879">
    <property type="term" value="P:intracellular iron ion homeostasis"/>
    <property type="evidence" value="ECO:0007669"/>
    <property type="project" value="UniProtKB-KW"/>
</dbReference>
<dbReference type="AlphaFoldDB" id="A0A1G5XT66"/>
<name>A0A1G5XT66_9BACT</name>
<dbReference type="PANTHER" id="PTHR11431">
    <property type="entry name" value="FERRITIN"/>
    <property type="match status" value="1"/>
</dbReference>
<feature type="binding site" evidence="7">
    <location>
        <position position="81"/>
    </location>
    <ligand>
        <name>Fe cation</name>
        <dbReference type="ChEBI" id="CHEBI:24875"/>
        <label>1</label>
    </ligand>
</feature>
<dbReference type="CDD" id="cd01055">
    <property type="entry name" value="Nonheme_Ferritin"/>
    <property type="match status" value="1"/>
</dbReference>
<comment type="catalytic activity">
    <reaction evidence="8">
        <text>4 Fe(2+) + O2 + 6 H2O = 4 iron(III) oxide-hydroxide + 12 H(+)</text>
        <dbReference type="Rhea" id="RHEA:11972"/>
        <dbReference type="ChEBI" id="CHEBI:15377"/>
        <dbReference type="ChEBI" id="CHEBI:15378"/>
        <dbReference type="ChEBI" id="CHEBI:15379"/>
        <dbReference type="ChEBI" id="CHEBI:29033"/>
        <dbReference type="ChEBI" id="CHEBI:78619"/>
        <dbReference type="EC" id="1.16.3.2"/>
    </reaction>
</comment>
<dbReference type="InterPro" id="IPR009078">
    <property type="entry name" value="Ferritin-like_SF"/>
</dbReference>
<dbReference type="EC" id="1.16.3.2" evidence="8"/>
<dbReference type="PROSITE" id="PS50905">
    <property type="entry name" value="FERRITIN_LIKE"/>
    <property type="match status" value="1"/>
</dbReference>
<keyword evidence="11" id="KW-1185">Reference proteome</keyword>
<dbReference type="InterPro" id="IPR008331">
    <property type="entry name" value="Ferritin_DPS_dom"/>
</dbReference>
<evidence type="ECO:0000256" key="4">
    <source>
        <dbReference type="ARBA" id="ARBA00023002"/>
    </source>
</evidence>
<keyword evidence="5 7" id="KW-0408">Iron</keyword>